<organism evidence="1 2">
    <name type="scientific">Ridgeia piscesae</name>
    <name type="common">Tubeworm</name>
    <dbReference type="NCBI Taxonomy" id="27915"/>
    <lineage>
        <taxon>Eukaryota</taxon>
        <taxon>Metazoa</taxon>
        <taxon>Spiralia</taxon>
        <taxon>Lophotrochozoa</taxon>
        <taxon>Annelida</taxon>
        <taxon>Polychaeta</taxon>
        <taxon>Sedentaria</taxon>
        <taxon>Canalipalpata</taxon>
        <taxon>Sabellida</taxon>
        <taxon>Siboglinidae</taxon>
        <taxon>Ridgeia</taxon>
    </lineage>
</organism>
<dbReference type="AlphaFoldDB" id="A0AAD9NJ13"/>
<dbReference type="Proteomes" id="UP001209878">
    <property type="component" value="Unassembled WGS sequence"/>
</dbReference>
<gene>
    <name evidence="1" type="ORF">NP493_1004g00056</name>
</gene>
<keyword evidence="2" id="KW-1185">Reference proteome</keyword>
<name>A0AAD9NJ13_RIDPI</name>
<reference evidence="1" key="1">
    <citation type="journal article" date="2023" name="Mol. Biol. Evol.">
        <title>Third-Generation Sequencing Reveals the Adaptive Role of the Epigenome in Three Deep-Sea Polychaetes.</title>
        <authorList>
            <person name="Perez M."/>
            <person name="Aroh O."/>
            <person name="Sun Y."/>
            <person name="Lan Y."/>
            <person name="Juniper S.K."/>
            <person name="Young C.R."/>
            <person name="Angers B."/>
            <person name="Qian P.Y."/>
        </authorList>
    </citation>
    <scope>NUCLEOTIDE SEQUENCE</scope>
    <source>
        <strain evidence="1">R07B-5</strain>
    </source>
</reference>
<comment type="caution">
    <text evidence="1">The sequence shown here is derived from an EMBL/GenBank/DDBJ whole genome shotgun (WGS) entry which is preliminary data.</text>
</comment>
<proteinExistence type="predicted"/>
<dbReference type="EMBL" id="JAODUO010001018">
    <property type="protein sequence ID" value="KAK2171850.1"/>
    <property type="molecule type" value="Genomic_DNA"/>
</dbReference>
<dbReference type="PANTHER" id="PTHR47510:SF3">
    <property type="entry name" value="ENDO_EXONUCLEASE_PHOSPHATASE DOMAIN-CONTAINING PROTEIN"/>
    <property type="match status" value="1"/>
</dbReference>
<dbReference type="PANTHER" id="PTHR47510">
    <property type="entry name" value="REVERSE TRANSCRIPTASE DOMAIN-CONTAINING PROTEIN"/>
    <property type="match status" value="1"/>
</dbReference>
<protein>
    <submittedName>
        <fullName evidence="1">Uncharacterized protein</fullName>
    </submittedName>
</protein>
<sequence length="212" mass="23989">MAPIYGDRMLGVVILVCCEAIPDRKDTAFRKDTAHQGCHVAALNALIWGVFKEAATDIHEYTETVSDYITFCEGPCIPTKTITSYSNDKPWFNTYIKHKLQAKQDAYKDNDKDKYKNARYAAEKAIKTGKVKYPDKLEEILTTNNSKNIWQSLKVITNYKPSPKNTTITDTTLPDKLDDFYSRFEKQNTILPSSVTNLPPPASLLSQLLNLS</sequence>
<evidence type="ECO:0000313" key="2">
    <source>
        <dbReference type="Proteomes" id="UP001209878"/>
    </source>
</evidence>
<accession>A0AAD9NJ13</accession>
<evidence type="ECO:0000313" key="1">
    <source>
        <dbReference type="EMBL" id="KAK2171850.1"/>
    </source>
</evidence>